<dbReference type="InterPro" id="IPR010971">
    <property type="entry name" value="UbiH/COQ6"/>
</dbReference>
<accession>A0AB94IEL6</accession>
<dbReference type="SUPFAM" id="SSF51905">
    <property type="entry name" value="FAD/NAD(P)-binding domain"/>
    <property type="match status" value="1"/>
</dbReference>
<dbReference type="PRINTS" id="PR00420">
    <property type="entry name" value="RNGMNOXGNASE"/>
</dbReference>
<name>A0AB94IEL6_9GAMM</name>
<keyword evidence="5" id="KW-0274">FAD</keyword>
<dbReference type="RefSeq" id="WP_024495424.1">
    <property type="nucleotide sequence ID" value="NZ_AWGA01000013.1"/>
</dbReference>
<dbReference type="GO" id="GO:0006744">
    <property type="term" value="P:ubiquinone biosynthetic process"/>
    <property type="evidence" value="ECO:0007669"/>
    <property type="project" value="InterPro"/>
</dbReference>
<dbReference type="InterPro" id="IPR036188">
    <property type="entry name" value="FAD/NAD-bd_sf"/>
</dbReference>
<dbReference type="AlphaFoldDB" id="A0AB94IEL6"/>
<dbReference type="InterPro" id="IPR051205">
    <property type="entry name" value="UbiH/COQ6_monooxygenase"/>
</dbReference>
<feature type="domain" description="FAD-binding" evidence="8">
    <location>
        <begin position="4"/>
        <end position="318"/>
    </location>
</feature>
<reference evidence="9 10" key="1">
    <citation type="journal article" date="2014" name="Appl. Environ. Microbiol.">
        <title>Genomic features of a bumble bee symbiont reflect its host environment.</title>
        <authorList>
            <person name="Martinson V.G."/>
            <person name="Magoc T."/>
            <person name="Koch H."/>
            <person name="Salzberg S.L."/>
            <person name="Moran N.A."/>
        </authorList>
    </citation>
    <scope>NUCLEOTIDE SEQUENCE [LARGE SCALE GENOMIC DNA]</scope>
    <source>
        <strain evidence="9 10">Bimp</strain>
    </source>
</reference>
<dbReference type="PANTHER" id="PTHR43876:SF7">
    <property type="entry name" value="UBIQUINONE BIOSYNTHESIS MONOOXYGENASE COQ6, MITOCHONDRIAL"/>
    <property type="match status" value="1"/>
</dbReference>
<gene>
    <name evidence="9" type="ORF">O970_01520</name>
</gene>
<evidence type="ECO:0000313" key="10">
    <source>
        <dbReference type="Proteomes" id="UP000506160"/>
    </source>
</evidence>
<evidence type="ECO:0000256" key="3">
    <source>
        <dbReference type="ARBA" id="ARBA00005349"/>
    </source>
</evidence>
<dbReference type="Pfam" id="PF01494">
    <property type="entry name" value="FAD_binding_3"/>
    <property type="match status" value="1"/>
</dbReference>
<comment type="pathway">
    <text evidence="2">Cofactor biosynthesis; ubiquinone biosynthesis.</text>
</comment>
<organism evidence="9 10">
    <name type="scientific">Candidatus Schmidhempelia bombi str. Bimp</name>
    <dbReference type="NCBI Taxonomy" id="1387197"/>
    <lineage>
        <taxon>Bacteria</taxon>
        <taxon>Pseudomonadati</taxon>
        <taxon>Pseudomonadota</taxon>
        <taxon>Gammaproteobacteria</taxon>
        <taxon>Orbales</taxon>
        <taxon>Orbaceae</taxon>
        <taxon>Candidatus Schmidhempelia</taxon>
    </lineage>
</organism>
<dbReference type="PANTHER" id="PTHR43876">
    <property type="entry name" value="UBIQUINONE BIOSYNTHESIS MONOOXYGENASE COQ6, MITOCHONDRIAL"/>
    <property type="match status" value="1"/>
</dbReference>
<evidence type="ECO:0000256" key="2">
    <source>
        <dbReference type="ARBA" id="ARBA00004749"/>
    </source>
</evidence>
<comment type="similarity">
    <text evidence="3">Belongs to the UbiH/COQ6 family.</text>
</comment>
<evidence type="ECO:0000256" key="6">
    <source>
        <dbReference type="ARBA" id="ARBA00023002"/>
    </source>
</evidence>
<dbReference type="NCBIfam" id="TIGR01988">
    <property type="entry name" value="Ubi-OHases"/>
    <property type="match status" value="1"/>
</dbReference>
<evidence type="ECO:0000256" key="1">
    <source>
        <dbReference type="ARBA" id="ARBA00001974"/>
    </source>
</evidence>
<proteinExistence type="inferred from homology"/>
<evidence type="ECO:0000259" key="8">
    <source>
        <dbReference type="Pfam" id="PF01494"/>
    </source>
</evidence>
<keyword evidence="10" id="KW-1185">Reference proteome</keyword>
<evidence type="ECO:0000256" key="4">
    <source>
        <dbReference type="ARBA" id="ARBA00022630"/>
    </source>
</evidence>
<dbReference type="GO" id="GO:0071949">
    <property type="term" value="F:FAD binding"/>
    <property type="evidence" value="ECO:0007669"/>
    <property type="project" value="InterPro"/>
</dbReference>
<dbReference type="EMBL" id="AWGA01000013">
    <property type="protein sequence ID" value="TEA27934.1"/>
    <property type="molecule type" value="Genomic_DNA"/>
</dbReference>
<protein>
    <submittedName>
        <fullName evidence="9">FAD-dependent oxidoreductase</fullName>
    </submittedName>
</protein>
<evidence type="ECO:0000313" key="9">
    <source>
        <dbReference type="EMBL" id="TEA27934.1"/>
    </source>
</evidence>
<keyword evidence="7" id="KW-0503">Monooxygenase</keyword>
<dbReference type="GO" id="GO:0019168">
    <property type="term" value="F:2-polyprenylphenol 6-hydroxylase activity"/>
    <property type="evidence" value="ECO:0007669"/>
    <property type="project" value="TreeGrafter"/>
</dbReference>
<keyword evidence="6" id="KW-0560">Oxidoreductase</keyword>
<dbReference type="InterPro" id="IPR002938">
    <property type="entry name" value="FAD-bd"/>
</dbReference>
<evidence type="ECO:0000256" key="7">
    <source>
        <dbReference type="ARBA" id="ARBA00023033"/>
    </source>
</evidence>
<keyword evidence="4" id="KW-0285">Flavoprotein</keyword>
<comment type="caution">
    <text evidence="9">The sequence shown here is derived from an EMBL/GenBank/DDBJ whole genome shotgun (WGS) entry which is preliminary data.</text>
</comment>
<dbReference type="InterPro" id="IPR018168">
    <property type="entry name" value="Ubi_Hdrlase_CS"/>
</dbReference>
<dbReference type="Gene3D" id="3.50.50.60">
    <property type="entry name" value="FAD/NAD(P)-binding domain"/>
    <property type="match status" value="2"/>
</dbReference>
<evidence type="ECO:0000256" key="5">
    <source>
        <dbReference type="ARBA" id="ARBA00022827"/>
    </source>
</evidence>
<dbReference type="Proteomes" id="UP000506160">
    <property type="component" value="Unassembled WGS sequence"/>
</dbReference>
<comment type="cofactor">
    <cofactor evidence="1">
        <name>FAD</name>
        <dbReference type="ChEBI" id="CHEBI:57692"/>
    </cofactor>
</comment>
<dbReference type="PROSITE" id="PS01304">
    <property type="entry name" value="UBIH"/>
    <property type="match status" value="1"/>
</dbReference>
<sequence length="391" mass="43796">MNNFDVIIIGGGMVGLATACALGEQSLQVAVIDDNLTLTVLPEQPTVRASAINASSQRYFSQLGIWQDLLASQRVAKFKAINVKELAGFAKLSANSHDYHYQELGHIIENQLIIQTLYQKALTYPTIHFFNQKAQHFYAANQHAFVELTDQTRLMANLIIGADGANSWVRKTADIKLWQYPYRHHALITTVKTAYPHQACARQLFYPDGIIAFLPLWQANLSCLVWSAKPDEANSLIQQDSATFANTLTAATGQWLGQCELVGERHLFPLIARYTPEFVQHRLILIGDAAHTIHPLAGQGANLGLRDSALLAQTIKQLSETHQDIGLTHHWRQYRYARHKDALMMLGAMQGVETLFDGQLIMKKWLRGLGMNLINHLPLVKRNIIKYGLGL</sequence>